<dbReference type="OrthoDB" id="6486656at2759"/>
<protein>
    <recommendedName>
        <fullName evidence="6">Terpene synthase</fullName>
        <ecNumber evidence="6">4.2.3.-</ecNumber>
    </recommendedName>
</protein>
<dbReference type="Gene3D" id="1.10.600.10">
    <property type="entry name" value="Farnesyl Diphosphate Synthase"/>
    <property type="match status" value="1"/>
</dbReference>
<evidence type="ECO:0000256" key="2">
    <source>
        <dbReference type="ARBA" id="ARBA00006333"/>
    </source>
</evidence>
<reference evidence="7 8" key="1">
    <citation type="submission" date="2017-04" db="EMBL/GenBank/DDBJ databases">
        <title>Genome Sequence of the Model Brown-Rot Fungus Postia placenta SB12.</title>
        <authorList>
            <consortium name="DOE Joint Genome Institute"/>
            <person name="Gaskell J."/>
            <person name="Kersten P."/>
            <person name="Larrondo L.F."/>
            <person name="Canessa P."/>
            <person name="Martinez D."/>
            <person name="Hibbett D."/>
            <person name="Schmoll M."/>
            <person name="Kubicek C.P."/>
            <person name="Martinez A.T."/>
            <person name="Yadav J."/>
            <person name="Master E."/>
            <person name="Magnuson J.K."/>
            <person name="James T."/>
            <person name="Yaver D."/>
            <person name="Berka R."/>
            <person name="Labutti K."/>
            <person name="Lipzen A."/>
            <person name="Aerts A."/>
            <person name="Barry K."/>
            <person name="Henrissat B."/>
            <person name="Blanchette R."/>
            <person name="Grigoriev I."/>
            <person name="Cullen D."/>
        </authorList>
    </citation>
    <scope>NUCLEOTIDE SEQUENCE [LARGE SCALE GENOMIC DNA]</scope>
    <source>
        <strain evidence="7 8">MAD-698-R-SB12</strain>
    </source>
</reference>
<dbReference type="PANTHER" id="PTHR35201">
    <property type="entry name" value="TERPENE SYNTHASE"/>
    <property type="match status" value="1"/>
</dbReference>
<dbReference type="GO" id="GO:0008299">
    <property type="term" value="P:isoprenoid biosynthetic process"/>
    <property type="evidence" value="ECO:0007669"/>
    <property type="project" value="UniProtKB-ARBA"/>
</dbReference>
<comment type="similarity">
    <text evidence="2 6">Belongs to the terpene synthase family.</text>
</comment>
<evidence type="ECO:0000256" key="3">
    <source>
        <dbReference type="ARBA" id="ARBA00022723"/>
    </source>
</evidence>
<dbReference type="Pfam" id="PF19086">
    <property type="entry name" value="Terpene_syn_C_2"/>
    <property type="match status" value="1"/>
</dbReference>
<sequence length="331" mass="38264">MVRTRPTYIYLPDTAAGWPFPRTVNPYYEETKAESEAWISSLYPFDAYVQKKFNACDFNHIRTGADLMMLFFVFDEYSDVASVKDAQEMVDIVMDALRNPHKPRPKDENILGEIAKQFWQRGMKTASAPSARRFVDYFEGYLKSVVEQAQDREHNRIRSIAEYFDVRRLTVGARPSYALMELGMNIPDEVWEDPAMEIMAVCVTDMIILDNDMLSWNVEQSRGDDAHNIVRIVMEAKKTDVASAMKWVEDYHSLLKKTFLDVYKSVPSWGREVDAQVQEYARGLGNWVICNISWSFESARYFGKEGRRIREERVVAILDKPVLVGVLESDA</sequence>
<dbReference type="Proteomes" id="UP000194127">
    <property type="component" value="Unassembled WGS sequence"/>
</dbReference>
<proteinExistence type="inferred from homology"/>
<evidence type="ECO:0000256" key="4">
    <source>
        <dbReference type="ARBA" id="ARBA00022842"/>
    </source>
</evidence>
<dbReference type="SFLD" id="SFLDG01020">
    <property type="entry name" value="Terpene_Cyclase_Like_2"/>
    <property type="match status" value="1"/>
</dbReference>
<evidence type="ECO:0000313" key="8">
    <source>
        <dbReference type="Proteomes" id="UP000194127"/>
    </source>
</evidence>
<keyword evidence="4 6" id="KW-0460">Magnesium</keyword>
<keyword evidence="8" id="KW-1185">Reference proteome</keyword>
<dbReference type="PANTHER" id="PTHR35201:SF4">
    <property type="entry name" value="BETA-PINACENE SYNTHASE-RELATED"/>
    <property type="match status" value="1"/>
</dbReference>
<dbReference type="EMBL" id="KZ110606">
    <property type="protein sequence ID" value="OSX57990.1"/>
    <property type="molecule type" value="Genomic_DNA"/>
</dbReference>
<dbReference type="GeneID" id="36331889"/>
<evidence type="ECO:0000256" key="6">
    <source>
        <dbReference type="RuleBase" id="RU366034"/>
    </source>
</evidence>
<evidence type="ECO:0000313" key="7">
    <source>
        <dbReference type="EMBL" id="OSX57990.1"/>
    </source>
</evidence>
<dbReference type="GO" id="GO:0010333">
    <property type="term" value="F:terpene synthase activity"/>
    <property type="evidence" value="ECO:0007669"/>
    <property type="project" value="InterPro"/>
</dbReference>
<comment type="cofactor">
    <cofactor evidence="1 6">
        <name>Mg(2+)</name>
        <dbReference type="ChEBI" id="CHEBI:18420"/>
    </cofactor>
</comment>
<keyword evidence="5 6" id="KW-0456">Lyase</keyword>
<dbReference type="EC" id="4.2.3.-" evidence="6"/>
<dbReference type="GO" id="GO:0046872">
    <property type="term" value="F:metal ion binding"/>
    <property type="evidence" value="ECO:0007669"/>
    <property type="project" value="UniProtKB-KW"/>
</dbReference>
<keyword evidence="3 6" id="KW-0479">Metal-binding</keyword>
<evidence type="ECO:0000256" key="1">
    <source>
        <dbReference type="ARBA" id="ARBA00001946"/>
    </source>
</evidence>
<dbReference type="InterPro" id="IPR034686">
    <property type="entry name" value="Terpene_cyclase-like_2"/>
</dbReference>
<dbReference type="RefSeq" id="XP_024334784.1">
    <property type="nucleotide sequence ID" value="XM_024486940.1"/>
</dbReference>
<dbReference type="SFLD" id="SFLDS00005">
    <property type="entry name" value="Isoprenoid_Synthase_Type_I"/>
    <property type="match status" value="1"/>
</dbReference>
<dbReference type="SUPFAM" id="SSF48576">
    <property type="entry name" value="Terpenoid synthases"/>
    <property type="match status" value="1"/>
</dbReference>
<evidence type="ECO:0000256" key="5">
    <source>
        <dbReference type="ARBA" id="ARBA00023239"/>
    </source>
</evidence>
<organism evidence="7 8">
    <name type="scientific">Postia placenta MAD-698-R-SB12</name>
    <dbReference type="NCBI Taxonomy" id="670580"/>
    <lineage>
        <taxon>Eukaryota</taxon>
        <taxon>Fungi</taxon>
        <taxon>Dikarya</taxon>
        <taxon>Basidiomycota</taxon>
        <taxon>Agaricomycotina</taxon>
        <taxon>Agaricomycetes</taxon>
        <taxon>Polyporales</taxon>
        <taxon>Adustoporiaceae</taxon>
        <taxon>Rhodonia</taxon>
    </lineage>
</organism>
<dbReference type="AlphaFoldDB" id="A0A1X6MNT1"/>
<accession>A0A1X6MNT1</accession>
<dbReference type="InterPro" id="IPR008949">
    <property type="entry name" value="Isoprenoid_synthase_dom_sf"/>
</dbReference>
<name>A0A1X6MNT1_9APHY</name>
<gene>
    <name evidence="7" type="ORF">POSPLADRAFT_1155395</name>
</gene>